<evidence type="ECO:0000256" key="12">
    <source>
        <dbReference type="ARBA" id="ARBA00023136"/>
    </source>
</evidence>
<evidence type="ECO:0000256" key="9">
    <source>
        <dbReference type="ARBA" id="ARBA00022840"/>
    </source>
</evidence>
<evidence type="ECO:0000256" key="4">
    <source>
        <dbReference type="ARBA" id="ARBA00009283"/>
    </source>
</evidence>
<evidence type="ECO:0000256" key="16">
    <source>
        <dbReference type="PIRSR" id="PIRSR600407-2"/>
    </source>
</evidence>
<comment type="caution">
    <text evidence="19">The sequence shown here is derived from an EMBL/GenBank/DDBJ whole genome shotgun (WGS) entry which is preliminary data.</text>
</comment>
<evidence type="ECO:0000256" key="1">
    <source>
        <dbReference type="ARBA" id="ARBA00001913"/>
    </source>
</evidence>
<evidence type="ECO:0008006" key="21">
    <source>
        <dbReference type="Google" id="ProtNLM"/>
    </source>
</evidence>
<sequence>MTNQRCLIIAPIAFLVFAVVGILLLSLSADDVREPAQYMYGVVLDAGSSHTAMYIYKWPADKQNGTGIVTQHDECHVEGGGISSYAGKRGEAGRSLEVCLNQAKEVIPKSRHHLSPMYLGATAGMRLLNMSDAKESSEILKEVSAKMKSYPFNFRGATILSGQEEGAYGWVTVNYLLENFIKYGFVGEWLNPKRNTVGALDFGGASTQITFQTEDAVEDRNNAMTLTLYGRNYNIYTQSFLCYGRDQVLRQLLAHLHQTQGSSDGAVTHPCYPLGYNVNISLGEIFDSPCTKSKRPVPYNNQEVLKVVGSGHYQHCLQNVSRIFSFDSCSFSKCSFNGVFQPNVTGKFMAFSSFYYVYSFLERTTGITVTSPGLLKGAVQAVCNMSMDEMLVKAPDQEKRLQDYCAASVFIQVIMLQAYGFDDQSFSQVSFQRKVEDTSVGWAMGYMLSLSSLLPGESVGLMKALNSRAWTALLVLFALLLIIVLGFLLLGAFKKKKGSGGAQVI</sequence>
<evidence type="ECO:0000256" key="5">
    <source>
        <dbReference type="ARBA" id="ARBA00022692"/>
    </source>
</evidence>
<accession>A0ABD1JZG4</accession>
<comment type="similarity">
    <text evidence="4 17">Belongs to the GDA1/CD39 NTPase family.</text>
</comment>
<dbReference type="Proteomes" id="UP001591681">
    <property type="component" value="Unassembled WGS sequence"/>
</dbReference>
<keyword evidence="5 18" id="KW-0812">Transmembrane</keyword>
<evidence type="ECO:0000256" key="13">
    <source>
        <dbReference type="ARBA" id="ARBA00023157"/>
    </source>
</evidence>
<evidence type="ECO:0000256" key="11">
    <source>
        <dbReference type="ARBA" id="ARBA00022989"/>
    </source>
</evidence>
<dbReference type="PANTHER" id="PTHR11782">
    <property type="entry name" value="ADENOSINE/GUANOSINE DIPHOSPHATASE"/>
    <property type="match status" value="1"/>
</dbReference>
<organism evidence="19 20">
    <name type="scientific">Coilia grayii</name>
    <name type="common">Gray's grenadier anchovy</name>
    <dbReference type="NCBI Taxonomy" id="363190"/>
    <lineage>
        <taxon>Eukaryota</taxon>
        <taxon>Metazoa</taxon>
        <taxon>Chordata</taxon>
        <taxon>Craniata</taxon>
        <taxon>Vertebrata</taxon>
        <taxon>Euteleostomi</taxon>
        <taxon>Actinopterygii</taxon>
        <taxon>Neopterygii</taxon>
        <taxon>Teleostei</taxon>
        <taxon>Clupei</taxon>
        <taxon>Clupeiformes</taxon>
        <taxon>Clupeoidei</taxon>
        <taxon>Engraulidae</taxon>
        <taxon>Coilinae</taxon>
        <taxon>Coilia</taxon>
    </lineage>
</organism>
<dbReference type="FunFam" id="3.30.420.150:FF:000002">
    <property type="entry name" value="Ectonucleoside triphosphate diphosphohydrolase 1"/>
    <property type="match status" value="1"/>
</dbReference>
<evidence type="ECO:0000313" key="19">
    <source>
        <dbReference type="EMBL" id="KAL2092235.1"/>
    </source>
</evidence>
<dbReference type="Pfam" id="PF01150">
    <property type="entry name" value="GDA1_CD39"/>
    <property type="match status" value="1"/>
</dbReference>
<keyword evidence="9 16" id="KW-0067">ATP-binding</keyword>
<evidence type="ECO:0000256" key="3">
    <source>
        <dbReference type="ARBA" id="ARBA00004141"/>
    </source>
</evidence>
<gene>
    <name evidence="19" type="ORF">ACEWY4_012033</name>
</gene>
<dbReference type="InterPro" id="IPR000407">
    <property type="entry name" value="GDA1_CD39_NTPase"/>
</dbReference>
<dbReference type="GO" id="GO:0016787">
    <property type="term" value="F:hydrolase activity"/>
    <property type="evidence" value="ECO:0007669"/>
    <property type="project" value="UniProtKB-KW"/>
</dbReference>
<keyword evidence="13" id="KW-1015">Disulfide bond</keyword>
<comment type="subcellular location">
    <subcellularLocation>
        <location evidence="3">Membrane</location>
        <topology evidence="3">Multi-pass membrane protein</topology>
    </subcellularLocation>
</comment>
<dbReference type="Gene3D" id="3.30.420.150">
    <property type="entry name" value="Exopolyphosphatase. Domain 2"/>
    <property type="match status" value="1"/>
</dbReference>
<evidence type="ECO:0000256" key="10">
    <source>
        <dbReference type="ARBA" id="ARBA00022842"/>
    </source>
</evidence>
<evidence type="ECO:0000256" key="18">
    <source>
        <dbReference type="SAM" id="Phobius"/>
    </source>
</evidence>
<keyword evidence="12 18" id="KW-0472">Membrane</keyword>
<dbReference type="GO" id="GO:0005524">
    <property type="term" value="F:ATP binding"/>
    <property type="evidence" value="ECO:0007669"/>
    <property type="project" value="UniProtKB-KW"/>
</dbReference>
<dbReference type="GO" id="GO:0016020">
    <property type="term" value="C:membrane"/>
    <property type="evidence" value="ECO:0007669"/>
    <property type="project" value="UniProtKB-SubCell"/>
</dbReference>
<dbReference type="PROSITE" id="PS01238">
    <property type="entry name" value="GDA1_CD39_NTPASE"/>
    <property type="match status" value="1"/>
</dbReference>
<reference evidence="19 20" key="1">
    <citation type="submission" date="2024-09" db="EMBL/GenBank/DDBJ databases">
        <title>A chromosome-level genome assembly of Gray's grenadier anchovy, Coilia grayii.</title>
        <authorList>
            <person name="Fu Z."/>
        </authorList>
    </citation>
    <scope>NUCLEOTIDE SEQUENCE [LARGE SCALE GENOMIC DNA]</scope>
    <source>
        <strain evidence="19">G4</strain>
        <tissue evidence="19">Muscle</tissue>
    </source>
</reference>
<comment type="cofactor">
    <cofactor evidence="2">
        <name>Mg(2+)</name>
        <dbReference type="ChEBI" id="CHEBI:18420"/>
    </cofactor>
</comment>
<name>A0ABD1JZG4_9TELE</name>
<proteinExistence type="inferred from homology"/>
<evidence type="ECO:0000313" key="20">
    <source>
        <dbReference type="Proteomes" id="UP001591681"/>
    </source>
</evidence>
<evidence type="ECO:0000256" key="17">
    <source>
        <dbReference type="RuleBase" id="RU003833"/>
    </source>
</evidence>
<protein>
    <recommendedName>
        <fullName evidence="21">Ectonucleoside triphosphate diphosphohydrolase 2</fullName>
    </recommendedName>
</protein>
<dbReference type="FunFam" id="3.30.420.40:FF:000068">
    <property type="entry name" value="Ectonucleoside triphosphate diphosphohydrolase 1"/>
    <property type="match status" value="1"/>
</dbReference>
<dbReference type="AlphaFoldDB" id="A0ABD1JZG4"/>
<evidence type="ECO:0000256" key="7">
    <source>
        <dbReference type="ARBA" id="ARBA00022801"/>
    </source>
</evidence>
<evidence type="ECO:0000256" key="14">
    <source>
        <dbReference type="ARBA" id="ARBA00023180"/>
    </source>
</evidence>
<keyword evidence="6 16" id="KW-0547">Nucleotide-binding</keyword>
<dbReference type="PANTHER" id="PTHR11782:SF33">
    <property type="entry name" value="ECTONUCLEOSIDE TRIPHOSPHATE DIPHOSPHOHYDROLASE 2"/>
    <property type="match status" value="1"/>
</dbReference>
<evidence type="ECO:0000256" key="6">
    <source>
        <dbReference type="ARBA" id="ARBA00022741"/>
    </source>
</evidence>
<feature type="binding site" evidence="16">
    <location>
        <begin position="204"/>
        <end position="208"/>
    </location>
    <ligand>
        <name>ATP</name>
        <dbReference type="ChEBI" id="CHEBI:30616"/>
    </ligand>
</feature>
<comment type="cofactor">
    <cofactor evidence="1">
        <name>Ca(2+)</name>
        <dbReference type="ChEBI" id="CHEBI:29108"/>
    </cofactor>
</comment>
<evidence type="ECO:0000256" key="15">
    <source>
        <dbReference type="PIRSR" id="PIRSR600407-1"/>
    </source>
</evidence>
<keyword evidence="20" id="KW-1185">Reference proteome</keyword>
<keyword evidence="10" id="KW-0460">Magnesium</keyword>
<keyword evidence="11 18" id="KW-1133">Transmembrane helix</keyword>
<keyword evidence="7 17" id="KW-0378">Hydrolase</keyword>
<keyword evidence="8" id="KW-0106">Calcium</keyword>
<dbReference type="EMBL" id="JBHFQA010000010">
    <property type="protein sequence ID" value="KAL2092235.1"/>
    <property type="molecule type" value="Genomic_DNA"/>
</dbReference>
<evidence type="ECO:0000256" key="2">
    <source>
        <dbReference type="ARBA" id="ARBA00001946"/>
    </source>
</evidence>
<keyword evidence="14" id="KW-0325">Glycoprotein</keyword>
<feature type="transmembrane region" description="Helical" evidence="18">
    <location>
        <begin position="469"/>
        <end position="493"/>
    </location>
</feature>
<feature type="active site" description="Proton acceptor" evidence="15">
    <location>
        <position position="165"/>
    </location>
</feature>
<evidence type="ECO:0000256" key="8">
    <source>
        <dbReference type="ARBA" id="ARBA00022837"/>
    </source>
</evidence>
<dbReference type="Gene3D" id="3.30.420.40">
    <property type="match status" value="1"/>
</dbReference>